<dbReference type="GO" id="GO:0003677">
    <property type="term" value="F:DNA binding"/>
    <property type="evidence" value="ECO:0007669"/>
    <property type="project" value="UniProtKB-KW"/>
</dbReference>
<keyword evidence="2" id="KW-0233">DNA recombination</keyword>
<protein>
    <recommendedName>
        <fullName evidence="6">DNA breaking-rejoining enzyme</fullName>
    </recommendedName>
</protein>
<evidence type="ECO:0000256" key="1">
    <source>
        <dbReference type="ARBA" id="ARBA00023125"/>
    </source>
</evidence>
<dbReference type="Gene3D" id="1.10.443.10">
    <property type="entry name" value="Intergrase catalytic core"/>
    <property type="match status" value="1"/>
</dbReference>
<keyword evidence="1" id="KW-0238">DNA-binding</keyword>
<gene>
    <name evidence="4" type="ORF">A4X06_0g8207</name>
</gene>
<evidence type="ECO:0000256" key="3">
    <source>
        <dbReference type="SAM" id="MobiDB-lite"/>
    </source>
</evidence>
<evidence type="ECO:0000313" key="5">
    <source>
        <dbReference type="Proteomes" id="UP000077684"/>
    </source>
</evidence>
<dbReference type="GO" id="GO:0015074">
    <property type="term" value="P:DNA integration"/>
    <property type="evidence" value="ECO:0007669"/>
    <property type="project" value="InterPro"/>
</dbReference>
<dbReference type="AlphaFoldDB" id="A0A8X7MKR7"/>
<organism evidence="4 5">
    <name type="scientific">Tilletia controversa</name>
    <name type="common">dwarf bunt fungus</name>
    <dbReference type="NCBI Taxonomy" id="13291"/>
    <lineage>
        <taxon>Eukaryota</taxon>
        <taxon>Fungi</taxon>
        <taxon>Dikarya</taxon>
        <taxon>Basidiomycota</taxon>
        <taxon>Ustilaginomycotina</taxon>
        <taxon>Exobasidiomycetes</taxon>
        <taxon>Tilletiales</taxon>
        <taxon>Tilletiaceae</taxon>
        <taxon>Tilletia</taxon>
    </lineage>
</organism>
<feature type="region of interest" description="Disordered" evidence="3">
    <location>
        <begin position="83"/>
        <end position="127"/>
    </location>
</feature>
<dbReference type="PANTHER" id="PTHR34605:SF4">
    <property type="entry name" value="DNA ADENINE METHYLTRANSFERASE"/>
    <property type="match status" value="1"/>
</dbReference>
<dbReference type="SUPFAM" id="SSF47823">
    <property type="entry name" value="lambda integrase-like, N-terminal domain"/>
    <property type="match status" value="1"/>
</dbReference>
<comment type="caution">
    <text evidence="4">The sequence shown here is derived from an EMBL/GenBank/DDBJ whole genome shotgun (WGS) entry which is preliminary data.</text>
</comment>
<dbReference type="GO" id="GO:0006310">
    <property type="term" value="P:DNA recombination"/>
    <property type="evidence" value="ECO:0007669"/>
    <property type="project" value="UniProtKB-KW"/>
</dbReference>
<dbReference type="Gene3D" id="1.10.150.130">
    <property type="match status" value="1"/>
</dbReference>
<reference evidence="4" key="1">
    <citation type="submission" date="2016-04" db="EMBL/GenBank/DDBJ databases">
        <authorList>
            <person name="Nguyen H.D."/>
            <person name="Samba Siva P."/>
            <person name="Cullis J."/>
            <person name="Levesque C.A."/>
            <person name="Hambleton S."/>
        </authorList>
    </citation>
    <scope>NUCLEOTIDE SEQUENCE</scope>
    <source>
        <strain evidence="4">DAOMC 236426</strain>
    </source>
</reference>
<feature type="compositionally biased region" description="Polar residues" evidence="3">
    <location>
        <begin position="83"/>
        <end position="111"/>
    </location>
</feature>
<dbReference type="InterPro" id="IPR010998">
    <property type="entry name" value="Integrase_recombinase_N"/>
</dbReference>
<dbReference type="PANTHER" id="PTHR34605">
    <property type="entry name" value="PHAGE_INTEGRASE DOMAIN-CONTAINING PROTEIN"/>
    <property type="match status" value="1"/>
</dbReference>
<dbReference type="Proteomes" id="UP000077684">
    <property type="component" value="Unassembled WGS sequence"/>
</dbReference>
<proteinExistence type="predicted"/>
<keyword evidence="5" id="KW-1185">Reference proteome</keyword>
<dbReference type="SUPFAM" id="SSF56349">
    <property type="entry name" value="DNA breaking-rejoining enzymes"/>
    <property type="match status" value="1"/>
</dbReference>
<evidence type="ECO:0000313" key="4">
    <source>
        <dbReference type="EMBL" id="KAE8239553.1"/>
    </source>
</evidence>
<evidence type="ECO:0000256" key="2">
    <source>
        <dbReference type="ARBA" id="ARBA00023172"/>
    </source>
</evidence>
<dbReference type="InterPro" id="IPR013762">
    <property type="entry name" value="Integrase-like_cat_sf"/>
</dbReference>
<evidence type="ECO:0008006" key="6">
    <source>
        <dbReference type="Google" id="ProtNLM"/>
    </source>
</evidence>
<name>A0A8X7MKR7_9BASI</name>
<dbReference type="InterPro" id="IPR011010">
    <property type="entry name" value="DNA_brk_join_enz"/>
</dbReference>
<sequence length="504" mass="54861">MMPHHFLHAPLSPSHSLSFDHSSFQPSLALHTTVLHDVSSSSFSTFYPSPSISFSAASVFTSSPAEASPFSVYSLVTSSRAPAASGSTSPLPQAPTASRVSSRTQRAQPSTVAPLAPARTTRRRSAATKRLHQAARAVLPGSPLSAARAEALAAEDVLLLMGPLPEQVSERWGRLLPADRWRLQVALSCSVAVSTLKKYASGVRVFLRWCDANDVPLTERLPTSEPALLRFFMTELDEFRASTQSKRRSALELWHKIHGFPFNIDDDTCQCLGRAAKILQPEPLPSRDPVRLDDLRIIRAALNVNSDRALAAVWACVSFAFFGLARLGELTVESHKPEVLSALRSLRSHWTLRSESGSVAPTVVLHLPQDKVQGTDGSDLIAARQAPSPDLCPLAAVQFHLRANEDVPASAGAFAYIDKNGRVREMTSDFCTTTVNRALQAAGRPTITGHCFRIGGTTFYLATGVPDIDIRRHGRWASDAYLIYLRRLYVSAGRIFADVDPTHG</sequence>
<dbReference type="InterPro" id="IPR052925">
    <property type="entry name" value="Phage_Integrase-like_Recomb"/>
</dbReference>
<dbReference type="EMBL" id="LWDE02001694">
    <property type="protein sequence ID" value="KAE8239553.1"/>
    <property type="molecule type" value="Genomic_DNA"/>
</dbReference>
<accession>A0A8X7MKR7</accession>
<reference evidence="4" key="2">
    <citation type="journal article" date="2019" name="IMA Fungus">
        <title>Genome sequencing and comparison of five Tilletia species to identify candidate genes for the detection of regulated species infecting wheat.</title>
        <authorList>
            <person name="Nguyen H.D.T."/>
            <person name="Sultana T."/>
            <person name="Kesanakurti P."/>
            <person name="Hambleton S."/>
        </authorList>
    </citation>
    <scope>NUCLEOTIDE SEQUENCE</scope>
    <source>
        <strain evidence="4">DAOMC 236426</strain>
    </source>
</reference>